<accession>A0A0C9WE73</accession>
<evidence type="ECO:0000313" key="2">
    <source>
        <dbReference type="Proteomes" id="UP000053820"/>
    </source>
</evidence>
<gene>
    <name evidence="1" type="ORF">HYDPIDRAFT_113164</name>
</gene>
<dbReference type="AlphaFoldDB" id="A0A0C9WE73"/>
<name>A0A0C9WE73_9AGAM</name>
<dbReference type="Proteomes" id="UP000053820">
    <property type="component" value="Unassembled WGS sequence"/>
</dbReference>
<keyword evidence="2" id="KW-1185">Reference proteome</keyword>
<evidence type="ECO:0000313" key="1">
    <source>
        <dbReference type="EMBL" id="KIJ63661.1"/>
    </source>
</evidence>
<sequence length="96" mass="10729">MLSARPCPASLTLPLLCCLVRLLRIISAVGKAPSYHHWFRAAWLLIFHELRILNVVLLRATMAHERFTYCAKRAACYDSAEEVAAVHGGVIWLGVV</sequence>
<reference evidence="1 2" key="1">
    <citation type="submission" date="2014-04" db="EMBL/GenBank/DDBJ databases">
        <title>Evolutionary Origins and Diversification of the Mycorrhizal Mutualists.</title>
        <authorList>
            <consortium name="DOE Joint Genome Institute"/>
            <consortium name="Mycorrhizal Genomics Consortium"/>
            <person name="Kohler A."/>
            <person name="Kuo A."/>
            <person name="Nagy L.G."/>
            <person name="Floudas D."/>
            <person name="Copeland A."/>
            <person name="Barry K.W."/>
            <person name="Cichocki N."/>
            <person name="Veneault-Fourrey C."/>
            <person name="LaButti K."/>
            <person name="Lindquist E.A."/>
            <person name="Lipzen A."/>
            <person name="Lundell T."/>
            <person name="Morin E."/>
            <person name="Murat C."/>
            <person name="Riley R."/>
            <person name="Ohm R."/>
            <person name="Sun H."/>
            <person name="Tunlid A."/>
            <person name="Henrissat B."/>
            <person name="Grigoriev I.V."/>
            <person name="Hibbett D.S."/>
            <person name="Martin F."/>
        </authorList>
    </citation>
    <scope>NUCLEOTIDE SEQUENCE [LARGE SCALE GENOMIC DNA]</scope>
    <source>
        <strain evidence="1 2">MD-312</strain>
    </source>
</reference>
<dbReference type="EMBL" id="KN839850">
    <property type="protein sequence ID" value="KIJ63661.1"/>
    <property type="molecule type" value="Genomic_DNA"/>
</dbReference>
<dbReference type="HOGENOM" id="CLU_2360004_0_0_1"/>
<proteinExistence type="predicted"/>
<organism evidence="1 2">
    <name type="scientific">Hydnomerulius pinastri MD-312</name>
    <dbReference type="NCBI Taxonomy" id="994086"/>
    <lineage>
        <taxon>Eukaryota</taxon>
        <taxon>Fungi</taxon>
        <taxon>Dikarya</taxon>
        <taxon>Basidiomycota</taxon>
        <taxon>Agaricomycotina</taxon>
        <taxon>Agaricomycetes</taxon>
        <taxon>Agaricomycetidae</taxon>
        <taxon>Boletales</taxon>
        <taxon>Boletales incertae sedis</taxon>
        <taxon>Leucogyrophana</taxon>
    </lineage>
</organism>
<protein>
    <submittedName>
        <fullName evidence="1">Uncharacterized protein</fullName>
    </submittedName>
</protein>